<dbReference type="InterPro" id="IPR012677">
    <property type="entry name" value="Nucleotide-bd_a/b_plait_sf"/>
</dbReference>
<gene>
    <name evidence="5" type="ORF">GUITHDRAFT_146044</name>
</gene>
<dbReference type="GO" id="GO:0003723">
    <property type="term" value="F:RNA binding"/>
    <property type="evidence" value="ECO:0007669"/>
    <property type="project" value="UniProtKB-UniRule"/>
</dbReference>
<dbReference type="InterPro" id="IPR035979">
    <property type="entry name" value="RBD_domain_sf"/>
</dbReference>
<dbReference type="RefSeq" id="XP_005823092.1">
    <property type="nucleotide sequence ID" value="XM_005823035.1"/>
</dbReference>
<feature type="domain" description="RRM" evidence="4">
    <location>
        <begin position="107"/>
        <end position="178"/>
    </location>
</feature>
<dbReference type="PaxDb" id="55529-EKX36112"/>
<dbReference type="AlphaFoldDB" id="L1IJ30"/>
<dbReference type="InterPro" id="IPR000504">
    <property type="entry name" value="RRM_dom"/>
</dbReference>
<dbReference type="EnsemblProtists" id="EKX36112">
    <property type="protein sequence ID" value="EKX36112"/>
    <property type="gene ID" value="GUITHDRAFT_146044"/>
</dbReference>
<organism evidence="5">
    <name type="scientific">Guillardia theta (strain CCMP2712)</name>
    <name type="common">Cryptophyte</name>
    <dbReference type="NCBI Taxonomy" id="905079"/>
    <lineage>
        <taxon>Eukaryota</taxon>
        <taxon>Cryptophyceae</taxon>
        <taxon>Pyrenomonadales</taxon>
        <taxon>Geminigeraceae</taxon>
        <taxon>Guillardia</taxon>
    </lineage>
</organism>
<feature type="coiled-coil region" evidence="2">
    <location>
        <begin position="303"/>
        <end position="414"/>
    </location>
</feature>
<keyword evidence="2" id="KW-0175">Coiled coil</keyword>
<dbReference type="Gene3D" id="3.30.70.330">
    <property type="match status" value="1"/>
</dbReference>
<dbReference type="KEGG" id="gtt:GUITHDRAFT_146044"/>
<dbReference type="Pfam" id="PF00076">
    <property type="entry name" value="RRM_1"/>
    <property type="match status" value="1"/>
</dbReference>
<dbReference type="EMBL" id="JH993079">
    <property type="protein sequence ID" value="EKX36112.1"/>
    <property type="molecule type" value="Genomic_DNA"/>
</dbReference>
<dbReference type="PROSITE" id="PS50102">
    <property type="entry name" value="RRM"/>
    <property type="match status" value="1"/>
</dbReference>
<name>L1IJ30_GUITC</name>
<feature type="region of interest" description="Disordered" evidence="3">
    <location>
        <begin position="427"/>
        <end position="449"/>
    </location>
</feature>
<dbReference type="CDD" id="cd00590">
    <property type="entry name" value="RRM_SF"/>
    <property type="match status" value="2"/>
</dbReference>
<proteinExistence type="predicted"/>
<keyword evidence="1" id="KW-0694">RNA-binding</keyword>
<dbReference type="GeneID" id="17292837"/>
<dbReference type="InterPro" id="IPR003903">
    <property type="entry name" value="UIM_dom"/>
</dbReference>
<sequence>MCFKPCDKRLEELAWLRCSRCGNIVCHWSCVVKRTTVKQRKWLEAFMPYNDAPPVPCPNIHLESGELCCKAIVGCIREGGKSSVRKYADCKARQQEEQGMDSNMSSRVLLCRGLEEGVDSTALSALFSAYGEVEDCKVQNTPGKMDESEAMLVFADTLSAKRAVEQDKLPFKVELLRQGKKKSSREHGRHFISVKGIPSEVDASTIRNHFAHIGRVRHVELKQRHAEVFFDEDQQLSRNALLIRHVIDGSPVTITASKALLRSLGGYGRGEEEEEEAAKTRVNSKHVWKAMQAANVFDPSVFEVKEEAKKREEEEEEEELDLELYCAMIESKCSLNEHGDLNLDEEALARALEESARLKEEEEASYRELIEQAIEASTTRGKFTEGMEEEEELRRALEESARLKEEEEASYREQVDKLLEVSRAVEGREEKGTEVAMEEEKEGEGELRRALEESARLKEEEEASYRKLIEQAIEASTTGGKFTEGMEEEEELRRALEESARLKEEEEASYREQVDKLLEVSRAEAGGGCELEGRGGGGGEGEEERCMVEGLMAELRLVGMQEMEEEQVKALLRANKFNYDETINAILDAQTDK</sequence>
<dbReference type="HOGENOM" id="CLU_460386_0_0_1"/>
<evidence type="ECO:0000313" key="5">
    <source>
        <dbReference type="EMBL" id="EKX36112.1"/>
    </source>
</evidence>
<evidence type="ECO:0000259" key="4">
    <source>
        <dbReference type="PROSITE" id="PS50102"/>
    </source>
</evidence>
<protein>
    <recommendedName>
        <fullName evidence="4">RRM domain-containing protein</fullName>
    </recommendedName>
</protein>
<accession>L1IJ30</accession>
<reference evidence="7" key="2">
    <citation type="submission" date="2012-11" db="EMBL/GenBank/DDBJ databases">
        <authorList>
            <person name="Kuo A."/>
            <person name="Curtis B.A."/>
            <person name="Tanifuji G."/>
            <person name="Burki F."/>
            <person name="Gruber A."/>
            <person name="Irimia M."/>
            <person name="Maruyama S."/>
            <person name="Arias M.C."/>
            <person name="Ball S.G."/>
            <person name="Gile G.H."/>
            <person name="Hirakawa Y."/>
            <person name="Hopkins J.F."/>
            <person name="Rensing S.A."/>
            <person name="Schmutz J."/>
            <person name="Symeonidi A."/>
            <person name="Elias M."/>
            <person name="Eveleigh R.J."/>
            <person name="Herman E.K."/>
            <person name="Klute M.J."/>
            <person name="Nakayama T."/>
            <person name="Obornik M."/>
            <person name="Reyes-Prieto A."/>
            <person name="Armbrust E.V."/>
            <person name="Aves S.J."/>
            <person name="Beiko R.G."/>
            <person name="Coutinho P."/>
            <person name="Dacks J.B."/>
            <person name="Durnford D.G."/>
            <person name="Fast N.M."/>
            <person name="Green B.R."/>
            <person name="Grisdale C."/>
            <person name="Hempe F."/>
            <person name="Henrissat B."/>
            <person name="Hoppner M.P."/>
            <person name="Ishida K.-I."/>
            <person name="Kim E."/>
            <person name="Koreny L."/>
            <person name="Kroth P.G."/>
            <person name="Liu Y."/>
            <person name="Malik S.-B."/>
            <person name="Maier U.G."/>
            <person name="McRose D."/>
            <person name="Mock T."/>
            <person name="Neilson J.A."/>
            <person name="Onodera N.T."/>
            <person name="Poole A.M."/>
            <person name="Pritham E.J."/>
            <person name="Richards T.A."/>
            <person name="Rocap G."/>
            <person name="Roy S.W."/>
            <person name="Sarai C."/>
            <person name="Schaack S."/>
            <person name="Shirato S."/>
            <person name="Slamovits C.H."/>
            <person name="Spencer D.F."/>
            <person name="Suzuki S."/>
            <person name="Worden A.Z."/>
            <person name="Zauner S."/>
            <person name="Barry K."/>
            <person name="Bell C."/>
            <person name="Bharti A.K."/>
            <person name="Crow J.A."/>
            <person name="Grimwood J."/>
            <person name="Kramer R."/>
            <person name="Lindquist E."/>
            <person name="Lucas S."/>
            <person name="Salamov A."/>
            <person name="McFadden G.I."/>
            <person name="Lane C.E."/>
            <person name="Keeling P.J."/>
            <person name="Gray M.W."/>
            <person name="Grigoriev I.V."/>
            <person name="Archibald J.M."/>
        </authorList>
    </citation>
    <scope>NUCLEOTIDE SEQUENCE</scope>
    <source>
        <strain evidence="7">CCMP2712</strain>
    </source>
</reference>
<reference evidence="5 7" key="1">
    <citation type="journal article" date="2012" name="Nature">
        <title>Algal genomes reveal evolutionary mosaicism and the fate of nucleomorphs.</title>
        <authorList>
            <consortium name="DOE Joint Genome Institute"/>
            <person name="Curtis B.A."/>
            <person name="Tanifuji G."/>
            <person name="Burki F."/>
            <person name="Gruber A."/>
            <person name="Irimia M."/>
            <person name="Maruyama S."/>
            <person name="Arias M.C."/>
            <person name="Ball S.G."/>
            <person name="Gile G.H."/>
            <person name="Hirakawa Y."/>
            <person name="Hopkins J.F."/>
            <person name="Kuo A."/>
            <person name="Rensing S.A."/>
            <person name="Schmutz J."/>
            <person name="Symeonidi A."/>
            <person name="Elias M."/>
            <person name="Eveleigh R.J."/>
            <person name="Herman E.K."/>
            <person name="Klute M.J."/>
            <person name="Nakayama T."/>
            <person name="Obornik M."/>
            <person name="Reyes-Prieto A."/>
            <person name="Armbrust E.V."/>
            <person name="Aves S.J."/>
            <person name="Beiko R.G."/>
            <person name="Coutinho P."/>
            <person name="Dacks J.B."/>
            <person name="Durnford D.G."/>
            <person name="Fast N.M."/>
            <person name="Green B.R."/>
            <person name="Grisdale C.J."/>
            <person name="Hempel F."/>
            <person name="Henrissat B."/>
            <person name="Hoppner M.P."/>
            <person name="Ishida K."/>
            <person name="Kim E."/>
            <person name="Koreny L."/>
            <person name="Kroth P.G."/>
            <person name="Liu Y."/>
            <person name="Malik S.B."/>
            <person name="Maier U.G."/>
            <person name="McRose D."/>
            <person name="Mock T."/>
            <person name="Neilson J.A."/>
            <person name="Onodera N.T."/>
            <person name="Poole A.M."/>
            <person name="Pritham E.J."/>
            <person name="Richards T.A."/>
            <person name="Rocap G."/>
            <person name="Roy S.W."/>
            <person name="Sarai C."/>
            <person name="Schaack S."/>
            <person name="Shirato S."/>
            <person name="Slamovits C.H."/>
            <person name="Spencer D.F."/>
            <person name="Suzuki S."/>
            <person name="Worden A.Z."/>
            <person name="Zauner S."/>
            <person name="Barry K."/>
            <person name="Bell C."/>
            <person name="Bharti A.K."/>
            <person name="Crow J.A."/>
            <person name="Grimwood J."/>
            <person name="Kramer R."/>
            <person name="Lindquist E."/>
            <person name="Lucas S."/>
            <person name="Salamov A."/>
            <person name="McFadden G.I."/>
            <person name="Lane C.E."/>
            <person name="Keeling P.J."/>
            <person name="Gray M.W."/>
            <person name="Grigoriev I.V."/>
            <person name="Archibald J.M."/>
        </authorList>
    </citation>
    <scope>NUCLEOTIDE SEQUENCE</scope>
    <source>
        <strain evidence="5 7">CCMP2712</strain>
    </source>
</reference>
<evidence type="ECO:0000256" key="1">
    <source>
        <dbReference type="PROSITE-ProRule" id="PRU00176"/>
    </source>
</evidence>
<reference evidence="6" key="3">
    <citation type="submission" date="2015-06" db="UniProtKB">
        <authorList>
            <consortium name="EnsemblProtists"/>
        </authorList>
    </citation>
    <scope>IDENTIFICATION</scope>
</reference>
<evidence type="ECO:0000313" key="7">
    <source>
        <dbReference type="Proteomes" id="UP000011087"/>
    </source>
</evidence>
<evidence type="ECO:0000313" key="6">
    <source>
        <dbReference type="EnsemblProtists" id="EKX36112"/>
    </source>
</evidence>
<dbReference type="SUPFAM" id="SSF54928">
    <property type="entry name" value="RNA-binding domain, RBD"/>
    <property type="match status" value="1"/>
</dbReference>
<dbReference type="Proteomes" id="UP000011087">
    <property type="component" value="Unassembled WGS sequence"/>
</dbReference>
<dbReference type="PROSITE" id="PS50330">
    <property type="entry name" value="UIM"/>
    <property type="match status" value="2"/>
</dbReference>
<evidence type="ECO:0000256" key="3">
    <source>
        <dbReference type="SAM" id="MobiDB-lite"/>
    </source>
</evidence>
<evidence type="ECO:0000256" key="2">
    <source>
        <dbReference type="SAM" id="Coils"/>
    </source>
</evidence>
<dbReference type="SMART" id="SM00360">
    <property type="entry name" value="RRM"/>
    <property type="match status" value="2"/>
</dbReference>
<keyword evidence="7" id="KW-1185">Reference proteome</keyword>